<protein>
    <submittedName>
        <fullName evidence="2">Uncharacterized protein</fullName>
    </submittedName>
</protein>
<dbReference type="InterPro" id="IPR014509">
    <property type="entry name" value="YjdF-like"/>
</dbReference>
<sequence>MLKLNTDKSLKVIKKIITLFTAAMLLTAIVFLFIGKNPDRKGRLIFTIGQLLLMMVIIILPEQLKERIGLKIPLLLETTLTVFAFCGFVLGDVFDFYGKIPVWDSILHAFSGVVLSYVGIVLLEFFVKKDNVNISMGNIWICISVVLFSLSLGALWEIGEYLVDDVFKTNNQQYMKTTRGTLYKTTDEPLVGHEALADTMKDLMLDLAGATAVATISFCKEDYKRKKNKRTIED</sequence>
<accession>A0A9D1XLV9</accession>
<keyword evidence="1" id="KW-0812">Transmembrane</keyword>
<gene>
    <name evidence="2" type="ORF">H9980_06705</name>
</gene>
<feature type="transmembrane region" description="Helical" evidence="1">
    <location>
        <begin position="41"/>
        <end position="60"/>
    </location>
</feature>
<feature type="transmembrane region" description="Helical" evidence="1">
    <location>
        <begin position="203"/>
        <end position="220"/>
    </location>
</feature>
<feature type="transmembrane region" description="Helical" evidence="1">
    <location>
        <begin position="106"/>
        <end position="127"/>
    </location>
</feature>
<name>A0A9D1XLV9_9FIRM</name>
<dbReference type="Proteomes" id="UP000886724">
    <property type="component" value="Unassembled WGS sequence"/>
</dbReference>
<organism evidence="2 3">
    <name type="scientific">Candidatus Erysipelatoclostridium merdavium</name>
    <dbReference type="NCBI Taxonomy" id="2838566"/>
    <lineage>
        <taxon>Bacteria</taxon>
        <taxon>Bacillati</taxon>
        <taxon>Bacillota</taxon>
        <taxon>Erysipelotrichia</taxon>
        <taxon>Erysipelotrichales</taxon>
        <taxon>Erysipelotrichales incertae sedis</taxon>
    </lineage>
</organism>
<feature type="transmembrane region" description="Helical" evidence="1">
    <location>
        <begin position="72"/>
        <end position="94"/>
    </location>
</feature>
<proteinExistence type="predicted"/>
<keyword evidence="1" id="KW-0472">Membrane</keyword>
<feature type="transmembrane region" description="Helical" evidence="1">
    <location>
        <begin position="139"/>
        <end position="158"/>
    </location>
</feature>
<dbReference type="Pfam" id="PF09997">
    <property type="entry name" value="DUF2238"/>
    <property type="match status" value="1"/>
</dbReference>
<keyword evidence="1" id="KW-1133">Transmembrane helix</keyword>
<dbReference type="EMBL" id="DXET01000144">
    <property type="protein sequence ID" value="HIX81645.1"/>
    <property type="molecule type" value="Genomic_DNA"/>
</dbReference>
<evidence type="ECO:0000313" key="2">
    <source>
        <dbReference type="EMBL" id="HIX81645.1"/>
    </source>
</evidence>
<evidence type="ECO:0000256" key="1">
    <source>
        <dbReference type="SAM" id="Phobius"/>
    </source>
</evidence>
<reference evidence="2" key="1">
    <citation type="journal article" date="2021" name="PeerJ">
        <title>Extensive microbial diversity within the chicken gut microbiome revealed by metagenomics and culture.</title>
        <authorList>
            <person name="Gilroy R."/>
            <person name="Ravi A."/>
            <person name="Getino M."/>
            <person name="Pursley I."/>
            <person name="Horton D.L."/>
            <person name="Alikhan N.F."/>
            <person name="Baker D."/>
            <person name="Gharbi K."/>
            <person name="Hall N."/>
            <person name="Watson M."/>
            <person name="Adriaenssens E.M."/>
            <person name="Foster-Nyarko E."/>
            <person name="Jarju S."/>
            <person name="Secka A."/>
            <person name="Antonio M."/>
            <person name="Oren A."/>
            <person name="Chaudhuri R.R."/>
            <person name="La Ragione R."/>
            <person name="Hildebrand F."/>
            <person name="Pallen M.J."/>
        </authorList>
    </citation>
    <scope>NUCLEOTIDE SEQUENCE</scope>
    <source>
        <strain evidence="2">ChiGjej1B1-14440</strain>
    </source>
</reference>
<dbReference type="AlphaFoldDB" id="A0A9D1XLV9"/>
<comment type="caution">
    <text evidence="2">The sequence shown here is derived from an EMBL/GenBank/DDBJ whole genome shotgun (WGS) entry which is preliminary data.</text>
</comment>
<evidence type="ECO:0000313" key="3">
    <source>
        <dbReference type="Proteomes" id="UP000886724"/>
    </source>
</evidence>
<feature type="transmembrane region" description="Helical" evidence="1">
    <location>
        <begin position="12"/>
        <end position="35"/>
    </location>
</feature>
<reference evidence="2" key="2">
    <citation type="submission" date="2021-04" db="EMBL/GenBank/DDBJ databases">
        <authorList>
            <person name="Gilroy R."/>
        </authorList>
    </citation>
    <scope>NUCLEOTIDE SEQUENCE</scope>
    <source>
        <strain evidence="2">ChiGjej1B1-14440</strain>
    </source>
</reference>